<evidence type="ECO:0000313" key="2">
    <source>
        <dbReference type="EMBL" id="ORC87599.1"/>
    </source>
</evidence>
<dbReference type="GeneID" id="39986835"/>
<feature type="compositionally biased region" description="Low complexity" evidence="1">
    <location>
        <begin position="199"/>
        <end position="213"/>
    </location>
</feature>
<evidence type="ECO:0000313" key="3">
    <source>
        <dbReference type="Proteomes" id="UP000192257"/>
    </source>
</evidence>
<accession>A0A1X0NTU5</accession>
<reference evidence="2 3" key="1">
    <citation type="submission" date="2017-03" db="EMBL/GenBank/DDBJ databases">
        <title>An alternative strategy for trypanosome survival in the mammalian bloodstream revealed through genome and transcriptome analysis of the ubiquitous bovine parasite Trypanosoma (Megatrypanum) theileri.</title>
        <authorList>
            <person name="Kelly S."/>
            <person name="Ivens A."/>
            <person name="Mott A."/>
            <person name="O'Neill E."/>
            <person name="Emms D."/>
            <person name="Macleod O."/>
            <person name="Voorheis P."/>
            <person name="Matthews J."/>
            <person name="Matthews K."/>
            <person name="Carrington M."/>
        </authorList>
    </citation>
    <scope>NUCLEOTIDE SEQUENCE [LARGE SCALE GENOMIC DNA]</scope>
    <source>
        <strain evidence="2">Edinburgh</strain>
    </source>
</reference>
<dbReference type="OrthoDB" id="277644at2759"/>
<keyword evidence="3" id="KW-1185">Reference proteome</keyword>
<feature type="region of interest" description="Disordered" evidence="1">
    <location>
        <begin position="199"/>
        <end position="219"/>
    </location>
</feature>
<dbReference type="Proteomes" id="UP000192257">
    <property type="component" value="Unassembled WGS sequence"/>
</dbReference>
<evidence type="ECO:0000256" key="1">
    <source>
        <dbReference type="SAM" id="MobiDB-lite"/>
    </source>
</evidence>
<dbReference type="EMBL" id="NBCO01000021">
    <property type="protein sequence ID" value="ORC87599.1"/>
    <property type="molecule type" value="Genomic_DNA"/>
</dbReference>
<dbReference type="AlphaFoldDB" id="A0A1X0NTU5"/>
<sequence length="399" mass="44455">MVYRRLVNAAVHNKCRIGSHAYISLYARLLTSRSAPTQISRWTFSAGISLQQRRLFSTQGNHNNPGDDDYVFDASLSVQKEAAVQTAKKTLDVIIRELLPENAPAEAVQKVRVYLQQHPMDTLITQPKVQITHVEDPDSGTETKISLSPCELAEALQQAKERSMNLVQMGTRGDIAYCRIRNETPRILGLVSEELEALRQQQEQQQQQSSSRGSGRGKDQGVRELIDHTFRDVVDAHFVGWRSQKIVQDLRRRHPVRLSIKEFQSPDTALAKMREMCDAVRRNAESAGVAHHYTSLVATDREVSITLAPNVQTPPSSPSTTPTAKSSSKSSSSSSQSSSSSSSIVRHPGEREWSQAAARMLAACRKSGRHGTYVRNAALKPRSLGQTLFRVDKYGRKIE</sequence>
<dbReference type="STRING" id="67003.A0A1X0NTU5"/>
<feature type="compositionally biased region" description="Low complexity" evidence="1">
    <location>
        <begin position="318"/>
        <end position="343"/>
    </location>
</feature>
<dbReference type="RefSeq" id="XP_028881665.1">
    <property type="nucleotide sequence ID" value="XM_029027055.1"/>
</dbReference>
<feature type="region of interest" description="Disordered" evidence="1">
    <location>
        <begin position="308"/>
        <end position="352"/>
    </location>
</feature>
<proteinExistence type="predicted"/>
<organism evidence="2 3">
    <name type="scientific">Trypanosoma theileri</name>
    <dbReference type="NCBI Taxonomy" id="67003"/>
    <lineage>
        <taxon>Eukaryota</taxon>
        <taxon>Discoba</taxon>
        <taxon>Euglenozoa</taxon>
        <taxon>Kinetoplastea</taxon>
        <taxon>Metakinetoplastina</taxon>
        <taxon>Trypanosomatida</taxon>
        <taxon>Trypanosomatidae</taxon>
        <taxon>Trypanosoma</taxon>
    </lineage>
</organism>
<protein>
    <submittedName>
        <fullName evidence="2">Uncharacterized protein</fullName>
    </submittedName>
</protein>
<gene>
    <name evidence="2" type="ORF">TM35_000212050</name>
</gene>
<comment type="caution">
    <text evidence="2">The sequence shown here is derived from an EMBL/GenBank/DDBJ whole genome shotgun (WGS) entry which is preliminary data.</text>
</comment>
<dbReference type="VEuPathDB" id="TriTrypDB:TM35_000212050"/>
<name>A0A1X0NTU5_9TRYP</name>